<sequence length="141" mass="15205">MTGPIDEIATMVSLTSLWLHGNHFTGTIPQNIGDLTALKDLNLNSNELVGLIPDSLASMNLDNLDLNNNQFMGPIPNFKATTATFDSNPFCQSKPGLPCAPEVMALLEFLGGLNYPLKLASSWSGNDPCKGPWLGLTLQFQ</sequence>
<keyword evidence="7" id="KW-0472">Membrane</keyword>
<feature type="domain" description="Leucine-rich repeat-containing N-terminal plant-type" evidence="10">
    <location>
        <begin position="101"/>
        <end position="136"/>
    </location>
</feature>
<evidence type="ECO:0000256" key="8">
    <source>
        <dbReference type="ARBA" id="ARBA00023170"/>
    </source>
</evidence>
<dbReference type="GO" id="GO:0016020">
    <property type="term" value="C:membrane"/>
    <property type="evidence" value="ECO:0007669"/>
    <property type="project" value="UniProtKB-SubCell"/>
</dbReference>
<dbReference type="InterPro" id="IPR032675">
    <property type="entry name" value="LRR_dom_sf"/>
</dbReference>
<gene>
    <name evidence="11" type="ORF">L1049_009242</name>
</gene>
<keyword evidence="8" id="KW-0675">Receptor</keyword>
<keyword evidence="5" id="KW-0677">Repeat</keyword>
<dbReference type="InterPro" id="IPR001611">
    <property type="entry name" value="Leu-rich_rpt"/>
</dbReference>
<dbReference type="PANTHER" id="PTHR47986:SF13">
    <property type="entry name" value="RECEPTOR PROTEIN KINASE TMK1-LIKE"/>
    <property type="match status" value="1"/>
</dbReference>
<dbReference type="InterPro" id="IPR052422">
    <property type="entry name" value="Auxin_Ser/Thr_Kinase"/>
</dbReference>
<keyword evidence="9" id="KW-0325">Glycoprotein</keyword>
<protein>
    <recommendedName>
        <fullName evidence="10">Leucine-rich repeat-containing N-terminal plant-type domain-containing protein</fullName>
    </recommendedName>
</protein>
<proteinExistence type="predicted"/>
<keyword evidence="4" id="KW-0732">Signal</keyword>
<evidence type="ECO:0000313" key="12">
    <source>
        <dbReference type="Proteomes" id="UP001415857"/>
    </source>
</evidence>
<keyword evidence="3" id="KW-0812">Transmembrane</keyword>
<keyword evidence="6" id="KW-1133">Transmembrane helix</keyword>
<evidence type="ECO:0000256" key="2">
    <source>
        <dbReference type="ARBA" id="ARBA00022614"/>
    </source>
</evidence>
<reference evidence="11 12" key="1">
    <citation type="journal article" date="2024" name="Plant J.">
        <title>Genome sequences and population genomics reveal climatic adaptation and genomic divergence between two closely related sweetgum species.</title>
        <authorList>
            <person name="Xu W.Q."/>
            <person name="Ren C.Q."/>
            <person name="Zhang X.Y."/>
            <person name="Comes H.P."/>
            <person name="Liu X.H."/>
            <person name="Li Y.G."/>
            <person name="Kettle C.J."/>
            <person name="Jalonen R."/>
            <person name="Gaisberger H."/>
            <person name="Ma Y.Z."/>
            <person name="Qiu Y.X."/>
        </authorList>
    </citation>
    <scope>NUCLEOTIDE SEQUENCE [LARGE SCALE GENOMIC DNA]</scope>
    <source>
        <strain evidence="11">Hangzhou</strain>
    </source>
</reference>
<dbReference type="SUPFAM" id="SSF52058">
    <property type="entry name" value="L domain-like"/>
    <property type="match status" value="1"/>
</dbReference>
<dbReference type="Gene3D" id="3.80.10.10">
    <property type="entry name" value="Ribonuclease Inhibitor"/>
    <property type="match status" value="1"/>
</dbReference>
<comment type="caution">
    <text evidence="11">The sequence shown here is derived from an EMBL/GenBank/DDBJ whole genome shotgun (WGS) entry which is preliminary data.</text>
</comment>
<organism evidence="11 12">
    <name type="scientific">Liquidambar formosana</name>
    <name type="common">Formosan gum</name>
    <dbReference type="NCBI Taxonomy" id="63359"/>
    <lineage>
        <taxon>Eukaryota</taxon>
        <taxon>Viridiplantae</taxon>
        <taxon>Streptophyta</taxon>
        <taxon>Embryophyta</taxon>
        <taxon>Tracheophyta</taxon>
        <taxon>Spermatophyta</taxon>
        <taxon>Magnoliopsida</taxon>
        <taxon>eudicotyledons</taxon>
        <taxon>Gunneridae</taxon>
        <taxon>Pentapetalae</taxon>
        <taxon>Saxifragales</taxon>
        <taxon>Altingiaceae</taxon>
        <taxon>Liquidambar</taxon>
    </lineage>
</organism>
<evidence type="ECO:0000256" key="9">
    <source>
        <dbReference type="ARBA" id="ARBA00023180"/>
    </source>
</evidence>
<evidence type="ECO:0000256" key="1">
    <source>
        <dbReference type="ARBA" id="ARBA00004167"/>
    </source>
</evidence>
<evidence type="ECO:0000256" key="7">
    <source>
        <dbReference type="ARBA" id="ARBA00023136"/>
    </source>
</evidence>
<dbReference type="Pfam" id="PF08263">
    <property type="entry name" value="LRRNT_2"/>
    <property type="match status" value="1"/>
</dbReference>
<keyword evidence="2" id="KW-0433">Leucine-rich repeat</keyword>
<dbReference type="InterPro" id="IPR013210">
    <property type="entry name" value="LRR_N_plant-typ"/>
</dbReference>
<dbReference type="PANTHER" id="PTHR47986">
    <property type="entry name" value="OSJNBA0070M12.3 PROTEIN"/>
    <property type="match status" value="1"/>
</dbReference>
<dbReference type="FunFam" id="3.80.10.10:FF:000041">
    <property type="entry name" value="LRR receptor-like serine/threonine-protein kinase ERECTA"/>
    <property type="match status" value="1"/>
</dbReference>
<evidence type="ECO:0000256" key="5">
    <source>
        <dbReference type="ARBA" id="ARBA00022737"/>
    </source>
</evidence>
<dbReference type="AlphaFoldDB" id="A0AAP0S5R0"/>
<comment type="subcellular location">
    <subcellularLocation>
        <location evidence="1">Membrane</location>
        <topology evidence="1">Single-pass membrane protein</topology>
    </subcellularLocation>
</comment>
<dbReference type="Proteomes" id="UP001415857">
    <property type="component" value="Unassembled WGS sequence"/>
</dbReference>
<name>A0AAP0S5R0_LIQFO</name>
<evidence type="ECO:0000256" key="3">
    <source>
        <dbReference type="ARBA" id="ARBA00022692"/>
    </source>
</evidence>
<evidence type="ECO:0000313" key="11">
    <source>
        <dbReference type="EMBL" id="KAK9291057.1"/>
    </source>
</evidence>
<dbReference type="EMBL" id="JBBPBK010000002">
    <property type="protein sequence ID" value="KAK9291057.1"/>
    <property type="molecule type" value="Genomic_DNA"/>
</dbReference>
<keyword evidence="12" id="KW-1185">Reference proteome</keyword>
<evidence type="ECO:0000256" key="6">
    <source>
        <dbReference type="ARBA" id="ARBA00022989"/>
    </source>
</evidence>
<evidence type="ECO:0000256" key="4">
    <source>
        <dbReference type="ARBA" id="ARBA00022729"/>
    </source>
</evidence>
<evidence type="ECO:0000259" key="10">
    <source>
        <dbReference type="Pfam" id="PF08263"/>
    </source>
</evidence>
<accession>A0AAP0S5R0</accession>
<dbReference type="Pfam" id="PF13855">
    <property type="entry name" value="LRR_8"/>
    <property type="match status" value="1"/>
</dbReference>